<sequence length="268" mass="29694">MIYSDQSRSSFFALLHSSSFRLESYFTKSTSSLLDGEYLTTRDEPTWVPGVALATPDLGVDLRLARVCELGLLNYKAKHVFYPFEKRNSDAAMITIRLLYLRYILQAILYDGTYSVKNNGIHVLLVCGFYIAKLTSIVPGLTTPLGPTQQRPKCAQTWSDQSPILDLALFTPKWLPSVYHVFSFDSIKKINDHEVVTNYVRIAPRGLPSCGLAGNHSADMVSSIEVLSSVTKPNQAAMDNPLADSLSDLVILGDSKQPSLKLVEQDGK</sequence>
<comment type="caution">
    <text evidence="1">The sequence shown here is derived from an EMBL/GenBank/DDBJ whole genome shotgun (WGS) entry which is preliminary data.</text>
</comment>
<organism evidence="1 2">
    <name type="scientific">Tanacetum coccineum</name>
    <dbReference type="NCBI Taxonomy" id="301880"/>
    <lineage>
        <taxon>Eukaryota</taxon>
        <taxon>Viridiplantae</taxon>
        <taxon>Streptophyta</taxon>
        <taxon>Embryophyta</taxon>
        <taxon>Tracheophyta</taxon>
        <taxon>Spermatophyta</taxon>
        <taxon>Magnoliopsida</taxon>
        <taxon>eudicotyledons</taxon>
        <taxon>Gunneridae</taxon>
        <taxon>Pentapetalae</taxon>
        <taxon>asterids</taxon>
        <taxon>campanulids</taxon>
        <taxon>Asterales</taxon>
        <taxon>Asteraceae</taxon>
        <taxon>Asteroideae</taxon>
        <taxon>Anthemideae</taxon>
        <taxon>Anthemidinae</taxon>
        <taxon>Tanacetum</taxon>
    </lineage>
</organism>
<dbReference type="Proteomes" id="UP001151760">
    <property type="component" value="Unassembled WGS sequence"/>
</dbReference>
<dbReference type="EMBL" id="BQNB010016836">
    <property type="protein sequence ID" value="GJT56348.1"/>
    <property type="molecule type" value="Genomic_DNA"/>
</dbReference>
<proteinExistence type="predicted"/>
<reference evidence="1" key="1">
    <citation type="journal article" date="2022" name="Int. J. Mol. Sci.">
        <title>Draft Genome of Tanacetum Coccineum: Genomic Comparison of Closely Related Tanacetum-Family Plants.</title>
        <authorList>
            <person name="Yamashiro T."/>
            <person name="Shiraishi A."/>
            <person name="Nakayama K."/>
            <person name="Satake H."/>
        </authorList>
    </citation>
    <scope>NUCLEOTIDE SEQUENCE</scope>
</reference>
<keyword evidence="2" id="KW-1185">Reference proteome</keyword>
<name>A0ABQ5EZY6_9ASTR</name>
<accession>A0ABQ5EZY6</accession>
<protein>
    <submittedName>
        <fullName evidence="1">Uncharacterized protein</fullName>
    </submittedName>
</protein>
<evidence type="ECO:0000313" key="2">
    <source>
        <dbReference type="Proteomes" id="UP001151760"/>
    </source>
</evidence>
<gene>
    <name evidence="1" type="ORF">Tco_0991402</name>
</gene>
<reference evidence="1" key="2">
    <citation type="submission" date="2022-01" db="EMBL/GenBank/DDBJ databases">
        <authorList>
            <person name="Yamashiro T."/>
            <person name="Shiraishi A."/>
            <person name="Satake H."/>
            <person name="Nakayama K."/>
        </authorList>
    </citation>
    <scope>NUCLEOTIDE SEQUENCE</scope>
</reference>
<evidence type="ECO:0000313" key="1">
    <source>
        <dbReference type="EMBL" id="GJT56348.1"/>
    </source>
</evidence>